<sequence>MTQNRRAQRRARWAAALTAATLAATTLAAGGAVAATQVADDAESFRWSTGDPVMGPMPDATHGSIAVKDPTVVEAGGRYHVFFTTTPGEGLGWHIAYKSFDSWDEADSAPITYLDTTAIGPGYRAAPQVFYFAPRKTWYLIYQDGNAAYSTTKDIADPSSWSAPKHFYDGMPQIIADNIGNGFWLDFWNICDEESCYLFSTDDNGHHYRSRTSVKDFPNGFTDTVIAKQGPNRFAMFEGDAVYKIDGTEQYLMLIEAFGPDGARMYKAWTADDLDAVGDEWEPLAVTGDDPFARTSRTTFTTQRWTDDFSHGELLRSGRDQQLTVDPCEPLQFLFQGYDPDAEAGPGYGDKPYQLGLATADGPNPISAMCGDSE</sequence>
<dbReference type="InterPro" id="IPR005193">
    <property type="entry name" value="GH62_arabinosidase"/>
</dbReference>
<dbReference type="EMBL" id="BAAANL010000012">
    <property type="protein sequence ID" value="GAA1875978.1"/>
    <property type="molecule type" value="Genomic_DNA"/>
</dbReference>
<evidence type="ECO:0000256" key="2">
    <source>
        <dbReference type="ARBA" id="ARBA00004613"/>
    </source>
</evidence>
<keyword evidence="10" id="KW-1185">Reference proteome</keyword>
<keyword evidence="5 8" id="KW-0732">Signal</keyword>
<dbReference type="InterPro" id="IPR023296">
    <property type="entry name" value="Glyco_hydro_beta-prop_sf"/>
</dbReference>
<evidence type="ECO:0000313" key="10">
    <source>
        <dbReference type="Proteomes" id="UP001501094"/>
    </source>
</evidence>
<dbReference type="PANTHER" id="PTHR40631:SF2">
    <property type="entry name" value="ALPHA-L-ARABINOFURANOSIDASE"/>
    <property type="match status" value="1"/>
</dbReference>
<keyword evidence="4" id="KW-0964">Secreted</keyword>
<dbReference type="Gene3D" id="2.115.10.20">
    <property type="entry name" value="Glycosyl hydrolase domain, family 43"/>
    <property type="match status" value="1"/>
</dbReference>
<evidence type="ECO:0000256" key="5">
    <source>
        <dbReference type="ARBA" id="ARBA00022729"/>
    </source>
</evidence>
<dbReference type="PANTHER" id="PTHR40631">
    <property type="entry name" value="ALPHA-L-ARABINOFURANOSIDASE AXHA-2-RELATED"/>
    <property type="match status" value="1"/>
</dbReference>
<evidence type="ECO:0000256" key="7">
    <source>
        <dbReference type="ARBA" id="ARBA00023295"/>
    </source>
</evidence>
<feature type="signal peptide" evidence="8">
    <location>
        <begin position="1"/>
        <end position="28"/>
    </location>
</feature>
<comment type="subcellular location">
    <subcellularLocation>
        <location evidence="2">Secreted</location>
    </subcellularLocation>
</comment>
<comment type="catalytic activity">
    <reaction evidence="1">
        <text>Hydrolysis of terminal non-reducing alpha-L-arabinofuranoside residues in alpha-L-arabinosides.</text>
        <dbReference type="EC" id="3.2.1.55"/>
    </reaction>
</comment>
<feature type="chain" id="PRO_5046884145" description="non-reducing end alpha-L-arabinofuranosidase" evidence="8">
    <location>
        <begin position="29"/>
        <end position="374"/>
    </location>
</feature>
<comment type="caution">
    <text evidence="9">The sequence shown here is derived from an EMBL/GenBank/DDBJ whole genome shotgun (WGS) entry which is preliminary data.</text>
</comment>
<dbReference type="RefSeq" id="WP_344106445.1">
    <property type="nucleotide sequence ID" value="NZ_BAAANL010000012.1"/>
</dbReference>
<protein>
    <recommendedName>
        <fullName evidence="3">non-reducing end alpha-L-arabinofuranosidase</fullName>
        <ecNumber evidence="3">3.2.1.55</ecNumber>
    </recommendedName>
</protein>
<dbReference type="Proteomes" id="UP001501094">
    <property type="component" value="Unassembled WGS sequence"/>
</dbReference>
<evidence type="ECO:0000313" key="9">
    <source>
        <dbReference type="EMBL" id="GAA1875978.1"/>
    </source>
</evidence>
<dbReference type="EC" id="3.2.1.55" evidence="3"/>
<proteinExistence type="predicted"/>
<dbReference type="CDD" id="cd08987">
    <property type="entry name" value="GH62"/>
    <property type="match status" value="1"/>
</dbReference>
<evidence type="ECO:0000256" key="3">
    <source>
        <dbReference type="ARBA" id="ARBA00012670"/>
    </source>
</evidence>
<dbReference type="Pfam" id="PF03664">
    <property type="entry name" value="Glyco_hydro_62"/>
    <property type="match status" value="1"/>
</dbReference>
<evidence type="ECO:0000256" key="8">
    <source>
        <dbReference type="SAM" id="SignalP"/>
    </source>
</evidence>
<organism evidence="9 10">
    <name type="scientific">Myceligenerans crystallogenes</name>
    <dbReference type="NCBI Taxonomy" id="316335"/>
    <lineage>
        <taxon>Bacteria</taxon>
        <taxon>Bacillati</taxon>
        <taxon>Actinomycetota</taxon>
        <taxon>Actinomycetes</taxon>
        <taxon>Micrococcales</taxon>
        <taxon>Promicromonosporaceae</taxon>
        <taxon>Myceligenerans</taxon>
    </lineage>
</organism>
<evidence type="ECO:0000256" key="4">
    <source>
        <dbReference type="ARBA" id="ARBA00022525"/>
    </source>
</evidence>
<evidence type="ECO:0000256" key="6">
    <source>
        <dbReference type="ARBA" id="ARBA00022801"/>
    </source>
</evidence>
<name>A0ABN2NPA9_9MICO</name>
<keyword evidence="6" id="KW-0378">Hydrolase</keyword>
<reference evidence="9 10" key="1">
    <citation type="journal article" date="2019" name="Int. J. Syst. Evol. Microbiol.">
        <title>The Global Catalogue of Microorganisms (GCM) 10K type strain sequencing project: providing services to taxonomists for standard genome sequencing and annotation.</title>
        <authorList>
            <consortium name="The Broad Institute Genomics Platform"/>
            <consortium name="The Broad Institute Genome Sequencing Center for Infectious Disease"/>
            <person name="Wu L."/>
            <person name="Ma J."/>
        </authorList>
    </citation>
    <scope>NUCLEOTIDE SEQUENCE [LARGE SCALE GENOMIC DNA]</scope>
    <source>
        <strain evidence="9 10">JCM 14326</strain>
    </source>
</reference>
<keyword evidence="7" id="KW-0326">Glycosidase</keyword>
<accession>A0ABN2NPA9</accession>
<evidence type="ECO:0000256" key="1">
    <source>
        <dbReference type="ARBA" id="ARBA00001462"/>
    </source>
</evidence>
<gene>
    <name evidence="9" type="ORF">GCM10009751_39610</name>
</gene>
<dbReference type="SUPFAM" id="SSF75005">
    <property type="entry name" value="Arabinanase/levansucrase/invertase"/>
    <property type="match status" value="1"/>
</dbReference>